<keyword evidence="2" id="KW-0378">Hydrolase</keyword>
<dbReference type="GO" id="GO:2001070">
    <property type="term" value="F:starch binding"/>
    <property type="evidence" value="ECO:0007669"/>
    <property type="project" value="InterPro"/>
</dbReference>
<dbReference type="Gene3D" id="2.60.40.10">
    <property type="entry name" value="Immunoglobulins"/>
    <property type="match status" value="1"/>
</dbReference>
<dbReference type="PROSITE" id="PS51166">
    <property type="entry name" value="CBM20"/>
    <property type="match status" value="1"/>
</dbReference>
<dbReference type="SUPFAM" id="SSF51695">
    <property type="entry name" value="PLC-like phosphodiesterases"/>
    <property type="match status" value="1"/>
</dbReference>
<evidence type="ECO:0000259" key="4">
    <source>
        <dbReference type="PROSITE" id="PS51704"/>
    </source>
</evidence>
<evidence type="ECO:0000259" key="3">
    <source>
        <dbReference type="PROSITE" id="PS51166"/>
    </source>
</evidence>
<proteinExistence type="inferred from homology"/>
<dbReference type="Proteomes" id="UP000055024">
    <property type="component" value="Unassembled WGS sequence"/>
</dbReference>
<evidence type="ECO:0000256" key="2">
    <source>
        <dbReference type="ARBA" id="ARBA00022801"/>
    </source>
</evidence>
<feature type="domain" description="GP-PDE" evidence="4">
    <location>
        <begin position="330"/>
        <end position="641"/>
    </location>
</feature>
<comment type="similarity">
    <text evidence="1">Belongs to the glycerophosphoryl diester phosphodiesterase family.</text>
</comment>
<evidence type="ECO:0000256" key="1">
    <source>
        <dbReference type="ARBA" id="ARBA00007277"/>
    </source>
</evidence>
<accession>A0A0V1HFN3</accession>
<dbReference type="EMBL" id="JYDP01000081">
    <property type="protein sequence ID" value="KRZ08773.1"/>
    <property type="molecule type" value="Genomic_DNA"/>
</dbReference>
<dbReference type="InterPro" id="IPR051578">
    <property type="entry name" value="GDPD"/>
</dbReference>
<dbReference type="STRING" id="268475.A0A0V1HFN3"/>
<dbReference type="InterPro" id="IPR013783">
    <property type="entry name" value="Ig-like_fold"/>
</dbReference>
<keyword evidence="6" id="KW-1185">Reference proteome</keyword>
<reference evidence="5 6" key="1">
    <citation type="submission" date="2015-01" db="EMBL/GenBank/DDBJ databases">
        <title>Evolution of Trichinella species and genotypes.</title>
        <authorList>
            <person name="Korhonen P.K."/>
            <person name="Edoardo P."/>
            <person name="Giuseppe L.R."/>
            <person name="Gasser R.B."/>
        </authorList>
    </citation>
    <scope>NUCLEOTIDE SEQUENCE [LARGE SCALE GENOMIC DNA]</scope>
    <source>
        <strain evidence="5">ISS1029</strain>
    </source>
</reference>
<feature type="domain" description="CBM20" evidence="3">
    <location>
        <begin position="9"/>
        <end position="128"/>
    </location>
</feature>
<dbReference type="InterPro" id="IPR030395">
    <property type="entry name" value="GP_PDE_dom"/>
</dbReference>
<feature type="non-terminal residue" evidence="5">
    <location>
        <position position="1"/>
    </location>
</feature>
<gene>
    <name evidence="5" type="primary">T05H10.7</name>
    <name evidence="5" type="ORF">T11_17605</name>
</gene>
<dbReference type="Pfam" id="PF00686">
    <property type="entry name" value="CBM_20"/>
    <property type="match status" value="1"/>
</dbReference>
<dbReference type="InterPro" id="IPR013784">
    <property type="entry name" value="Carb-bd-like_fold"/>
</dbReference>
<dbReference type="PANTHER" id="PTHR22958:SF1">
    <property type="entry name" value="GLYCEROPHOSPHOCHOLINE PHOSPHODIESTERASE GPCPD1"/>
    <property type="match status" value="1"/>
</dbReference>
<dbReference type="SMART" id="SM01065">
    <property type="entry name" value="CBM_2"/>
    <property type="match status" value="1"/>
</dbReference>
<sequence>LKVVFYSTSMSIKLVDVTFILKSSFAGYELAFISGSHELLGNWKPNSALPMVKDTTEVDKWHIRIKLPVGVKIKYRFFSAFFDPLRKSLENPRYFLTHWEGFLRPREIFLSDESESKIISCEFGTFENQTSVNSGWLTDQHEVLMTIDTFFLNFLNLDKIDNVHMKVGAFRTEVYDREVSLAQLSMPSDDENYNYEELQEFSWPSWYSRFSDSDCAFKENCSEMIPVEIPQISVFKAQFFTTDTSMFKVEFFLISDEQGGGRVVEEIGSSIVLTSALRYNSGLVRLPILDKKNKVVGEFSVELLLIKPETRSKQTLEHASGEVWQKQNRPLNIGHRGVGQSFAKPCTLLENTIASFKAAARSGADFVEFDVQVTKDLLPVIYHDFYVKIWAKKRQSHDVSNLNDDDDFTVQKIPINSLTKSELDMLIVVDEKNFGNRSDVQGNFTRLTENGELGGELLPFPTLTEVLKHRSLPTDLGFMIEVKYPQETTTRRDNELCGNYNKRNTYVDLIINNVFVNAGQRKIIFSSFDPDVCLMLKMKQGRYPVLFLTQGQNSRYDGYINWHTHSSDAAVRFAFVHGLAGVAFHSEELLSDIGSFQRALNLNLAAFVWGDDLDELRHRTYFRNLHFDGVIYDRIDCHGIS</sequence>
<dbReference type="FunFam" id="3.20.20.190:FF:000032">
    <property type="entry name" value="Glycerophosphoryl diester phosphodiesterase, putative"/>
    <property type="match status" value="1"/>
</dbReference>
<dbReference type="Pfam" id="PF25329">
    <property type="entry name" value="C2_GDE1"/>
    <property type="match status" value="1"/>
</dbReference>
<name>A0A0V1HFN3_9BILA</name>
<dbReference type="SUPFAM" id="SSF49452">
    <property type="entry name" value="Starch-binding domain-like"/>
    <property type="match status" value="1"/>
</dbReference>
<comment type="caution">
    <text evidence="5">The sequence shown here is derived from an EMBL/GenBank/DDBJ whole genome shotgun (WGS) entry which is preliminary data.</text>
</comment>
<protein>
    <submittedName>
        <fullName evidence="5">Putative glycerophosphocholine phosphodiesterase GPCPD1-like protein T05H10.7</fullName>
    </submittedName>
</protein>
<evidence type="ECO:0000313" key="6">
    <source>
        <dbReference type="Proteomes" id="UP000055024"/>
    </source>
</evidence>
<dbReference type="GO" id="GO:0046475">
    <property type="term" value="P:glycerophospholipid catabolic process"/>
    <property type="evidence" value="ECO:0007669"/>
    <property type="project" value="TreeGrafter"/>
</dbReference>
<dbReference type="PROSITE" id="PS51704">
    <property type="entry name" value="GP_PDE"/>
    <property type="match status" value="1"/>
</dbReference>
<dbReference type="InterPro" id="IPR002044">
    <property type="entry name" value="CBM20"/>
</dbReference>
<dbReference type="Gene3D" id="3.20.20.190">
    <property type="entry name" value="Phosphatidylinositol (PI) phosphodiesterase"/>
    <property type="match status" value="1"/>
</dbReference>
<dbReference type="PANTHER" id="PTHR22958">
    <property type="entry name" value="GLYCEROPHOSPHORYL DIESTER PHOSPHODIESTERASE"/>
    <property type="match status" value="1"/>
</dbReference>
<dbReference type="GO" id="GO:0047389">
    <property type="term" value="F:glycerophosphocholine phosphodiesterase activity"/>
    <property type="evidence" value="ECO:0007669"/>
    <property type="project" value="TreeGrafter"/>
</dbReference>
<evidence type="ECO:0000313" key="5">
    <source>
        <dbReference type="EMBL" id="KRZ08773.1"/>
    </source>
</evidence>
<dbReference type="InterPro" id="IPR057506">
    <property type="entry name" value="C2_GPCPD1"/>
</dbReference>
<dbReference type="AlphaFoldDB" id="A0A0V1HFN3"/>
<organism evidence="5 6">
    <name type="scientific">Trichinella zimbabwensis</name>
    <dbReference type="NCBI Taxonomy" id="268475"/>
    <lineage>
        <taxon>Eukaryota</taxon>
        <taxon>Metazoa</taxon>
        <taxon>Ecdysozoa</taxon>
        <taxon>Nematoda</taxon>
        <taxon>Enoplea</taxon>
        <taxon>Dorylaimia</taxon>
        <taxon>Trichinellida</taxon>
        <taxon>Trichinellidae</taxon>
        <taxon>Trichinella</taxon>
    </lineage>
</organism>
<dbReference type="Pfam" id="PF03009">
    <property type="entry name" value="GDPD"/>
    <property type="match status" value="1"/>
</dbReference>
<dbReference type="InterPro" id="IPR017946">
    <property type="entry name" value="PLC-like_Pdiesterase_TIM-brl"/>
</dbReference>